<dbReference type="InterPro" id="IPR036249">
    <property type="entry name" value="Thioredoxin-like_sf"/>
</dbReference>
<dbReference type="GO" id="GO:0004602">
    <property type="term" value="F:glutathione peroxidase activity"/>
    <property type="evidence" value="ECO:0007669"/>
    <property type="project" value="TreeGrafter"/>
</dbReference>
<dbReference type="PANTHER" id="PTHR42943">
    <property type="entry name" value="GLUTATHIONE S-TRANSFERASE KAPPA"/>
    <property type="match status" value="1"/>
</dbReference>
<comment type="catalytic activity">
    <reaction evidence="1">
        <text>2-hydroxychromene-2-carboxylate = (3E)-4-(2-hydroxyphenyl)-2-oxobut-3-enoate</text>
        <dbReference type="Rhea" id="RHEA:27401"/>
        <dbReference type="ChEBI" id="CHEBI:59350"/>
        <dbReference type="ChEBI" id="CHEBI:59353"/>
        <dbReference type="EC" id="5.99.1.4"/>
    </reaction>
</comment>
<dbReference type="OrthoDB" id="5244108at2"/>
<dbReference type="Gene3D" id="3.40.30.10">
    <property type="entry name" value="Glutaredoxin"/>
    <property type="match status" value="1"/>
</dbReference>
<dbReference type="InterPro" id="IPR044087">
    <property type="entry name" value="NahD-like"/>
</dbReference>
<dbReference type="InterPro" id="IPR014440">
    <property type="entry name" value="HCCAis_GSTk"/>
</dbReference>
<accession>A0A4R7PGN3</accession>
<feature type="active site" description="Nucleophile" evidence="2">
    <location>
        <position position="12"/>
    </location>
</feature>
<dbReference type="GO" id="GO:0004364">
    <property type="term" value="F:glutathione transferase activity"/>
    <property type="evidence" value="ECO:0007669"/>
    <property type="project" value="TreeGrafter"/>
</dbReference>
<dbReference type="RefSeq" id="WP_133881061.1">
    <property type="nucleotide sequence ID" value="NZ_MWIN01000001.1"/>
</dbReference>
<evidence type="ECO:0000256" key="2">
    <source>
        <dbReference type="PIRSR" id="PIRSR006386-1"/>
    </source>
</evidence>
<comment type="caution">
    <text evidence="4">The sequence shown here is derived from an EMBL/GenBank/DDBJ whole genome shotgun (WGS) entry which is preliminary data.</text>
</comment>
<dbReference type="EMBL" id="SOBT01000008">
    <property type="protein sequence ID" value="TDU32570.1"/>
    <property type="molecule type" value="Genomic_DNA"/>
</dbReference>
<dbReference type="GO" id="GO:0018845">
    <property type="term" value="F:2-hydroxychromene-2-carboxylate isomerase activity"/>
    <property type="evidence" value="ECO:0007669"/>
    <property type="project" value="UniProtKB-UniRule"/>
</dbReference>
<reference evidence="4 5" key="1">
    <citation type="submission" date="2019-03" db="EMBL/GenBank/DDBJ databases">
        <title>Genomic Encyclopedia of Type Strains, Phase IV (KMG-IV): sequencing the most valuable type-strain genomes for metagenomic binning, comparative biology and taxonomic classification.</title>
        <authorList>
            <person name="Goeker M."/>
        </authorList>
    </citation>
    <scope>NUCLEOTIDE SEQUENCE [LARGE SCALE GENOMIC DNA]</scope>
    <source>
        <strain evidence="4 5">DSM 26377</strain>
    </source>
</reference>
<keyword evidence="1 4" id="KW-0413">Isomerase</keyword>
<dbReference type="GO" id="GO:0006749">
    <property type="term" value="P:glutathione metabolic process"/>
    <property type="evidence" value="ECO:0007669"/>
    <property type="project" value="TreeGrafter"/>
</dbReference>
<comment type="similarity">
    <text evidence="1">Belongs to the GST superfamily. NadH family.</text>
</comment>
<feature type="domain" description="DSBA-like thioredoxin" evidence="3">
    <location>
        <begin position="4"/>
        <end position="194"/>
    </location>
</feature>
<dbReference type="PIRSF" id="PIRSF006386">
    <property type="entry name" value="HCCAis_GSTk"/>
    <property type="match status" value="1"/>
</dbReference>
<dbReference type="EC" id="5.99.1.4" evidence="1"/>
<dbReference type="PANTHER" id="PTHR42943:SF2">
    <property type="entry name" value="GLUTATHIONE S-TRANSFERASE KAPPA 1"/>
    <property type="match status" value="1"/>
</dbReference>
<dbReference type="GO" id="GO:1901170">
    <property type="term" value="P:naphthalene catabolic process"/>
    <property type="evidence" value="ECO:0007669"/>
    <property type="project" value="InterPro"/>
</dbReference>
<sequence length="202" mass="22674">MESVEFYYDYISPYGYLVNTQLSRSGLPIEYRTISILEVMAIVGNQPSPKCPPKMGYALEDTRRWAKRYDVPFALNAEWWDAIMSGKLDMKLFAAGALVAQRDGGFEAYHQAVWEAIWGRPRDVVTPAGRIALLDDAGLRGREIWEQAAHHAIAGQLEACNQRAAARGVFGVPTFFVGDDMFFGNDRLDFVVERAQRSGIFA</sequence>
<organism evidence="4 5">
    <name type="scientific">Panacagrimonas perspica</name>
    <dbReference type="NCBI Taxonomy" id="381431"/>
    <lineage>
        <taxon>Bacteria</taxon>
        <taxon>Pseudomonadati</taxon>
        <taxon>Pseudomonadota</taxon>
        <taxon>Gammaproteobacteria</taxon>
        <taxon>Nevskiales</taxon>
        <taxon>Nevskiaceae</taxon>
        <taxon>Panacagrimonas</taxon>
    </lineage>
</organism>
<dbReference type="Pfam" id="PF01323">
    <property type="entry name" value="DSBA"/>
    <property type="match status" value="1"/>
</dbReference>
<evidence type="ECO:0000313" key="4">
    <source>
        <dbReference type="EMBL" id="TDU32570.1"/>
    </source>
</evidence>
<dbReference type="InterPro" id="IPR001853">
    <property type="entry name" value="DSBA-like_thioredoxin_dom"/>
</dbReference>
<evidence type="ECO:0000256" key="1">
    <source>
        <dbReference type="PIRNR" id="PIRNR006386"/>
    </source>
</evidence>
<dbReference type="CDD" id="cd03022">
    <property type="entry name" value="DsbA_HCCA_Iso"/>
    <property type="match status" value="1"/>
</dbReference>
<dbReference type="AlphaFoldDB" id="A0A4R7PGN3"/>
<keyword evidence="5" id="KW-1185">Reference proteome</keyword>
<name>A0A4R7PGN3_9GAMM</name>
<proteinExistence type="inferred from homology"/>
<dbReference type="InterPro" id="IPR051924">
    <property type="entry name" value="GST_Kappa/NadH"/>
</dbReference>
<dbReference type="SUPFAM" id="SSF52833">
    <property type="entry name" value="Thioredoxin-like"/>
    <property type="match status" value="1"/>
</dbReference>
<gene>
    <name evidence="4" type="ORF">DFR24_1968</name>
</gene>
<evidence type="ECO:0000259" key="3">
    <source>
        <dbReference type="Pfam" id="PF01323"/>
    </source>
</evidence>
<evidence type="ECO:0000313" key="5">
    <source>
        <dbReference type="Proteomes" id="UP000295341"/>
    </source>
</evidence>
<protein>
    <recommendedName>
        <fullName evidence="1">2-hydroxychromene-2-carboxylate isomerase</fullName>
        <ecNumber evidence="1">5.99.1.4</ecNumber>
    </recommendedName>
</protein>
<dbReference type="Proteomes" id="UP000295341">
    <property type="component" value="Unassembled WGS sequence"/>
</dbReference>